<evidence type="ECO:0000313" key="1">
    <source>
        <dbReference type="EMBL" id="KAK7456428.1"/>
    </source>
</evidence>
<dbReference type="SUPFAM" id="SSF52047">
    <property type="entry name" value="RNI-like"/>
    <property type="match status" value="1"/>
</dbReference>
<sequence length="280" mass="31234">MVGGEKIFGRQCINIPWSQLTSFRSDSLCLVTEILPILRSCRNLESLYLEVYIDEPDFNEGDGFVLQLDNLTSMTVEVDYSDWPLIFFQKMKCMRLPALKTLNIACSFKESWVEAFISALSHSGCCGSLTRFGITGCLGDGRLKEILAVLPHLKDLSVSTRGWYNHIGEYGIPFGPLVMQGLGLHGSSPSSSTLVPHLLCLELSLGDDRFDYNEFAIMVASRWNPAAKGSQMAGEQEVVACLESVRLLTNSSFDKDTDAYRRLQNMKAQGLDLTIGRRWP</sequence>
<comment type="caution">
    <text evidence="1">The sequence shown here is derived from an EMBL/GenBank/DDBJ whole genome shotgun (WGS) entry which is preliminary data.</text>
</comment>
<evidence type="ECO:0000313" key="2">
    <source>
        <dbReference type="Proteomes" id="UP001498398"/>
    </source>
</evidence>
<protein>
    <recommendedName>
        <fullName evidence="3">FBD domain-containing protein</fullName>
    </recommendedName>
</protein>
<gene>
    <name evidence="1" type="ORF">VKT23_010676</name>
</gene>
<dbReference type="Proteomes" id="UP001498398">
    <property type="component" value="Unassembled WGS sequence"/>
</dbReference>
<dbReference type="InterPro" id="IPR032675">
    <property type="entry name" value="LRR_dom_sf"/>
</dbReference>
<proteinExistence type="predicted"/>
<accession>A0ABR1JDL8</accession>
<reference evidence="1 2" key="1">
    <citation type="submission" date="2024-01" db="EMBL/GenBank/DDBJ databases">
        <title>A draft genome for the cacao thread blight pathogen Marasmiellus scandens.</title>
        <authorList>
            <person name="Baruah I.K."/>
            <person name="Leung J."/>
            <person name="Bukari Y."/>
            <person name="Amoako-Attah I."/>
            <person name="Meinhardt L.W."/>
            <person name="Bailey B.A."/>
            <person name="Cohen S.P."/>
        </authorList>
    </citation>
    <scope>NUCLEOTIDE SEQUENCE [LARGE SCALE GENOMIC DNA]</scope>
    <source>
        <strain evidence="1 2">GH-19</strain>
    </source>
</reference>
<dbReference type="EMBL" id="JBANRG010000021">
    <property type="protein sequence ID" value="KAK7456428.1"/>
    <property type="molecule type" value="Genomic_DNA"/>
</dbReference>
<organism evidence="1 2">
    <name type="scientific">Marasmiellus scandens</name>
    <dbReference type="NCBI Taxonomy" id="2682957"/>
    <lineage>
        <taxon>Eukaryota</taxon>
        <taxon>Fungi</taxon>
        <taxon>Dikarya</taxon>
        <taxon>Basidiomycota</taxon>
        <taxon>Agaricomycotina</taxon>
        <taxon>Agaricomycetes</taxon>
        <taxon>Agaricomycetidae</taxon>
        <taxon>Agaricales</taxon>
        <taxon>Marasmiineae</taxon>
        <taxon>Omphalotaceae</taxon>
        <taxon>Marasmiellus</taxon>
    </lineage>
</organism>
<evidence type="ECO:0008006" key="3">
    <source>
        <dbReference type="Google" id="ProtNLM"/>
    </source>
</evidence>
<keyword evidence="2" id="KW-1185">Reference proteome</keyword>
<dbReference type="Gene3D" id="3.80.10.10">
    <property type="entry name" value="Ribonuclease Inhibitor"/>
    <property type="match status" value="1"/>
</dbReference>
<name>A0ABR1JDL8_9AGAR</name>